<feature type="domain" description="Histidine kinase" evidence="8">
    <location>
        <begin position="268"/>
        <end position="365"/>
    </location>
</feature>
<dbReference type="AlphaFoldDB" id="A0A9X4L1M2"/>
<dbReference type="InterPro" id="IPR001789">
    <property type="entry name" value="Sig_transdc_resp-reg_receiver"/>
</dbReference>
<dbReference type="SMART" id="SM00387">
    <property type="entry name" value="HATPase_c"/>
    <property type="match status" value="1"/>
</dbReference>
<protein>
    <submittedName>
        <fullName evidence="10">Histidine kinase</fullName>
    </submittedName>
</protein>
<feature type="region of interest" description="Disordered" evidence="7">
    <location>
        <begin position="1"/>
        <end position="24"/>
    </location>
</feature>
<evidence type="ECO:0000256" key="3">
    <source>
        <dbReference type="ARBA" id="ARBA00022777"/>
    </source>
</evidence>
<keyword evidence="4" id="KW-0067">ATP-binding</keyword>
<dbReference type="SMART" id="SM00448">
    <property type="entry name" value="REC"/>
    <property type="match status" value="1"/>
</dbReference>
<organism evidence="10 11">
    <name type="scientific">Cohnella rhizosphaerae</name>
    <dbReference type="NCBI Taxonomy" id="1457232"/>
    <lineage>
        <taxon>Bacteria</taxon>
        <taxon>Bacillati</taxon>
        <taxon>Bacillota</taxon>
        <taxon>Bacilli</taxon>
        <taxon>Bacillales</taxon>
        <taxon>Paenibacillaceae</taxon>
        <taxon>Cohnella</taxon>
    </lineage>
</organism>
<dbReference type="Pfam" id="PF00072">
    <property type="entry name" value="Response_reg"/>
    <property type="match status" value="1"/>
</dbReference>
<gene>
    <name evidence="10" type="ORF">OMP40_38115</name>
</gene>
<dbReference type="InterPro" id="IPR003594">
    <property type="entry name" value="HATPase_dom"/>
</dbReference>
<dbReference type="Proteomes" id="UP001153404">
    <property type="component" value="Unassembled WGS sequence"/>
</dbReference>
<evidence type="ECO:0000259" key="8">
    <source>
        <dbReference type="PROSITE" id="PS50109"/>
    </source>
</evidence>
<dbReference type="SUPFAM" id="SSF55874">
    <property type="entry name" value="ATPase domain of HSP90 chaperone/DNA topoisomerase II/histidine kinase"/>
    <property type="match status" value="1"/>
</dbReference>
<keyword evidence="5" id="KW-0902">Two-component regulatory system</keyword>
<evidence type="ECO:0000256" key="7">
    <source>
        <dbReference type="SAM" id="MobiDB-lite"/>
    </source>
</evidence>
<dbReference type="InterPro" id="IPR011006">
    <property type="entry name" value="CheY-like_superfamily"/>
</dbReference>
<dbReference type="GO" id="GO:0000155">
    <property type="term" value="F:phosphorelay sensor kinase activity"/>
    <property type="evidence" value="ECO:0007669"/>
    <property type="project" value="InterPro"/>
</dbReference>
<dbReference type="GO" id="GO:0005524">
    <property type="term" value="F:ATP binding"/>
    <property type="evidence" value="ECO:0007669"/>
    <property type="project" value="UniProtKB-KW"/>
</dbReference>
<evidence type="ECO:0000256" key="1">
    <source>
        <dbReference type="ARBA" id="ARBA00022679"/>
    </source>
</evidence>
<keyword evidence="11" id="KW-1185">Reference proteome</keyword>
<dbReference type="Pfam" id="PF02518">
    <property type="entry name" value="HATPase_c"/>
    <property type="match status" value="1"/>
</dbReference>
<dbReference type="InterPro" id="IPR050640">
    <property type="entry name" value="Bact_2-comp_sensor_kinase"/>
</dbReference>
<keyword evidence="3 10" id="KW-0418">Kinase</keyword>
<dbReference type="GO" id="GO:0016020">
    <property type="term" value="C:membrane"/>
    <property type="evidence" value="ECO:0007669"/>
    <property type="project" value="InterPro"/>
</dbReference>
<evidence type="ECO:0000256" key="5">
    <source>
        <dbReference type="ARBA" id="ARBA00023012"/>
    </source>
</evidence>
<evidence type="ECO:0000256" key="4">
    <source>
        <dbReference type="ARBA" id="ARBA00022840"/>
    </source>
</evidence>
<dbReference type="InterPro" id="IPR036890">
    <property type="entry name" value="HATPase_C_sf"/>
</dbReference>
<evidence type="ECO:0000256" key="2">
    <source>
        <dbReference type="ARBA" id="ARBA00022741"/>
    </source>
</evidence>
<reference evidence="10" key="1">
    <citation type="submission" date="2022-10" db="EMBL/GenBank/DDBJ databases">
        <title>Comparative genomic analysis of Cohnella hashimotonis sp. nov., isolated from the International Space Station.</title>
        <authorList>
            <person name="Simpson A."/>
            <person name="Venkateswaran K."/>
        </authorList>
    </citation>
    <scope>NUCLEOTIDE SEQUENCE</scope>
    <source>
        <strain evidence="10">DSM 28161</strain>
    </source>
</reference>
<dbReference type="CDD" id="cd00156">
    <property type="entry name" value="REC"/>
    <property type="match status" value="1"/>
</dbReference>
<sequence>MQPARALQDKPPSGRDTEASSAERYAAATTERAAASEEGAVLIACGDALGASVASHLLEAAGIPIARANSGAGALALLEGGRSFDLVVSDLALPDESGLALARKIRARYELSRLPILILSEGRLPEDAAAAFRAGANDIMAKPYDAEELKARVGTLLALRRSVRGLVRTETAFLQAQIKPHFLFNALNTIMTVCRMDPSQAEALLLELSRYLRASFDFDNLKQQVSLGKELELVRSYLAIEQARFGDRLHVVYEIDAGLSSALPPLTIQPLVENAVRHGVMKKPEGGTVRISVKRDGDGCEVTVADDGVGIPAHALATIGERRETGGVGLANIGQRLKLLYSADLHVESWPGEGSRVGFRIPGGGLDESDTD</sequence>
<dbReference type="EMBL" id="JAPDIA010000009">
    <property type="protein sequence ID" value="MDG0814456.1"/>
    <property type="molecule type" value="Genomic_DNA"/>
</dbReference>
<dbReference type="PROSITE" id="PS50110">
    <property type="entry name" value="RESPONSE_REGULATORY"/>
    <property type="match status" value="1"/>
</dbReference>
<dbReference type="PROSITE" id="PS50109">
    <property type="entry name" value="HIS_KIN"/>
    <property type="match status" value="1"/>
</dbReference>
<name>A0A9X4L1M2_9BACL</name>
<feature type="modified residue" description="4-aspartylphosphate" evidence="6">
    <location>
        <position position="90"/>
    </location>
</feature>
<dbReference type="SUPFAM" id="SSF52172">
    <property type="entry name" value="CheY-like"/>
    <property type="match status" value="1"/>
</dbReference>
<evidence type="ECO:0000313" key="10">
    <source>
        <dbReference type="EMBL" id="MDG0814456.1"/>
    </source>
</evidence>
<dbReference type="InterPro" id="IPR005467">
    <property type="entry name" value="His_kinase_dom"/>
</dbReference>
<dbReference type="Gene3D" id="3.30.565.10">
    <property type="entry name" value="Histidine kinase-like ATPase, C-terminal domain"/>
    <property type="match status" value="1"/>
</dbReference>
<dbReference type="PANTHER" id="PTHR34220:SF7">
    <property type="entry name" value="SENSOR HISTIDINE KINASE YPDA"/>
    <property type="match status" value="1"/>
</dbReference>
<evidence type="ECO:0000313" key="11">
    <source>
        <dbReference type="Proteomes" id="UP001153404"/>
    </source>
</evidence>
<dbReference type="PANTHER" id="PTHR34220">
    <property type="entry name" value="SENSOR HISTIDINE KINASE YPDA"/>
    <property type="match status" value="1"/>
</dbReference>
<feature type="domain" description="Response regulatory" evidence="9">
    <location>
        <begin position="40"/>
        <end position="157"/>
    </location>
</feature>
<dbReference type="InterPro" id="IPR010559">
    <property type="entry name" value="Sig_transdc_His_kin_internal"/>
</dbReference>
<comment type="caution">
    <text evidence="10">The sequence shown here is derived from an EMBL/GenBank/DDBJ whole genome shotgun (WGS) entry which is preliminary data.</text>
</comment>
<evidence type="ECO:0000256" key="6">
    <source>
        <dbReference type="PROSITE-ProRule" id="PRU00169"/>
    </source>
</evidence>
<accession>A0A9X4L1M2</accession>
<proteinExistence type="predicted"/>
<keyword evidence="6" id="KW-0597">Phosphoprotein</keyword>
<dbReference type="Pfam" id="PF06580">
    <property type="entry name" value="His_kinase"/>
    <property type="match status" value="1"/>
</dbReference>
<evidence type="ECO:0000259" key="9">
    <source>
        <dbReference type="PROSITE" id="PS50110"/>
    </source>
</evidence>
<keyword evidence="1" id="KW-0808">Transferase</keyword>
<dbReference type="Gene3D" id="3.40.50.2300">
    <property type="match status" value="1"/>
</dbReference>
<dbReference type="RefSeq" id="WP_277539410.1">
    <property type="nucleotide sequence ID" value="NZ_JAPDIA010000009.1"/>
</dbReference>
<keyword evidence="2" id="KW-0547">Nucleotide-binding</keyword>